<dbReference type="GeneID" id="19165159"/>
<feature type="compositionally biased region" description="Pro residues" evidence="1">
    <location>
        <begin position="226"/>
        <end position="236"/>
    </location>
</feature>
<evidence type="ECO:0000313" key="3">
    <source>
        <dbReference type="Proteomes" id="UP000019478"/>
    </source>
</evidence>
<evidence type="ECO:0000256" key="1">
    <source>
        <dbReference type="SAM" id="MobiDB-lite"/>
    </source>
</evidence>
<dbReference type="Proteomes" id="UP000019478">
    <property type="component" value="Unassembled WGS sequence"/>
</dbReference>
<dbReference type="OrthoDB" id="4161306at2759"/>
<dbReference type="eggNOG" id="ENOG502RS72">
    <property type="taxonomic scope" value="Eukaryota"/>
</dbReference>
<comment type="caution">
    <text evidence="2">The sequence shown here is derived from an EMBL/GenBank/DDBJ whole genome shotgun (WGS) entry which is preliminary data.</text>
</comment>
<protein>
    <submittedName>
        <fullName evidence="2">Uncharacterized protein</fullName>
    </submittedName>
</protein>
<dbReference type="RefSeq" id="XP_007729359.1">
    <property type="nucleotide sequence ID" value="XM_007731169.1"/>
</dbReference>
<accession>W9ZD78</accession>
<dbReference type="STRING" id="1182542.W9ZD78"/>
<feature type="region of interest" description="Disordered" evidence="1">
    <location>
        <begin position="13"/>
        <end position="37"/>
    </location>
</feature>
<sequence length="482" mass="52788">MAYSQNIFAASRSTPSLSVPPSQPASDAVLHPPHRPLKKPTEAPYTFLCTIYWTEHEPPPQTLGLESRIVCADCWKWLHSISICWYCGELVFRQTDASPLRPPPYFNERGLPHKRGITVDEAPVCPSCSAEPQSLTKLEQHARKPRSQSAWVKPPAGLLDRSGSRVSLDDPLNPEANKIGIQRHAPGSLPPWMSLLPSVRRAREQSAHHEASRRRATFPRLEKLRPPTPFATPPQYPARSGQTGAPLEVPSALSLRHSQESTESFVSSLSRPLSQGTIHTLHRSESLSYTPPYSSVTSSQINEQFNQTPSRESLQSRSHEPIEGQTLSKLLLRRNPSIQRHSHSLCRASTTSTIAPGTPGTSRGSRGWSPLQARMPCQDIPRPRAPSFKELSDFFATGAATGKWSPAASSSASQMNASGASTPSRLRKACHYCGMDMSNWWLQRASDSGVRRRATGAEGPCLGTPKICPSCKAGNGIPGAWT</sequence>
<feature type="region of interest" description="Disordered" evidence="1">
    <location>
        <begin position="341"/>
        <end position="370"/>
    </location>
</feature>
<feature type="compositionally biased region" description="Polar residues" evidence="1">
    <location>
        <begin position="347"/>
        <end position="364"/>
    </location>
</feature>
<dbReference type="HOGENOM" id="CLU_636150_0_0_1"/>
<feature type="compositionally biased region" description="Low complexity" evidence="1">
    <location>
        <begin position="288"/>
        <end position="299"/>
    </location>
</feature>
<feature type="compositionally biased region" description="Basic and acidic residues" evidence="1">
    <location>
        <begin position="201"/>
        <end position="210"/>
    </location>
</feature>
<keyword evidence="3" id="KW-1185">Reference proteome</keyword>
<organism evidence="2 3">
    <name type="scientific">Capronia epimyces CBS 606.96</name>
    <dbReference type="NCBI Taxonomy" id="1182542"/>
    <lineage>
        <taxon>Eukaryota</taxon>
        <taxon>Fungi</taxon>
        <taxon>Dikarya</taxon>
        <taxon>Ascomycota</taxon>
        <taxon>Pezizomycotina</taxon>
        <taxon>Eurotiomycetes</taxon>
        <taxon>Chaetothyriomycetidae</taxon>
        <taxon>Chaetothyriales</taxon>
        <taxon>Herpotrichiellaceae</taxon>
        <taxon>Capronia</taxon>
    </lineage>
</organism>
<evidence type="ECO:0000313" key="2">
    <source>
        <dbReference type="EMBL" id="EXJ92469.1"/>
    </source>
</evidence>
<proteinExistence type="predicted"/>
<name>W9ZD78_9EURO</name>
<feature type="compositionally biased region" description="Polar residues" evidence="1">
    <location>
        <begin position="300"/>
        <end position="316"/>
    </location>
</feature>
<dbReference type="AlphaFoldDB" id="W9ZD78"/>
<gene>
    <name evidence="2" type="ORF">A1O3_01020</name>
</gene>
<feature type="region of interest" description="Disordered" evidence="1">
    <location>
        <begin position="138"/>
        <end position="246"/>
    </location>
</feature>
<feature type="region of interest" description="Disordered" evidence="1">
    <location>
        <begin position="288"/>
        <end position="322"/>
    </location>
</feature>
<reference evidence="2 3" key="1">
    <citation type="submission" date="2013-03" db="EMBL/GenBank/DDBJ databases">
        <title>The Genome Sequence of Capronia epimyces CBS 606.96.</title>
        <authorList>
            <consortium name="The Broad Institute Genomics Platform"/>
            <person name="Cuomo C."/>
            <person name="de Hoog S."/>
            <person name="Gorbushina A."/>
            <person name="Walker B."/>
            <person name="Young S.K."/>
            <person name="Zeng Q."/>
            <person name="Gargeya S."/>
            <person name="Fitzgerald M."/>
            <person name="Haas B."/>
            <person name="Abouelleil A."/>
            <person name="Allen A.W."/>
            <person name="Alvarado L."/>
            <person name="Arachchi H.M."/>
            <person name="Berlin A.M."/>
            <person name="Chapman S.B."/>
            <person name="Gainer-Dewar J."/>
            <person name="Goldberg J."/>
            <person name="Griggs A."/>
            <person name="Gujja S."/>
            <person name="Hansen M."/>
            <person name="Howarth C."/>
            <person name="Imamovic A."/>
            <person name="Ireland A."/>
            <person name="Larimer J."/>
            <person name="McCowan C."/>
            <person name="Murphy C."/>
            <person name="Pearson M."/>
            <person name="Poon T.W."/>
            <person name="Priest M."/>
            <person name="Roberts A."/>
            <person name="Saif S."/>
            <person name="Shea T."/>
            <person name="Sisk P."/>
            <person name="Sykes S."/>
            <person name="Wortman J."/>
            <person name="Nusbaum C."/>
            <person name="Birren B."/>
        </authorList>
    </citation>
    <scope>NUCLEOTIDE SEQUENCE [LARGE SCALE GENOMIC DNA]</scope>
    <source>
        <strain evidence="2 3">CBS 606.96</strain>
    </source>
</reference>
<dbReference type="EMBL" id="AMGY01000001">
    <property type="protein sequence ID" value="EXJ92469.1"/>
    <property type="molecule type" value="Genomic_DNA"/>
</dbReference>